<comment type="catalytic activity">
    <reaction evidence="3">
        <text>cytidine(34) in elongator tRNA(Met) + acetate + ATP = N(4)-acetylcytidine(34) in elongator tRNA(Met) + AMP + diphosphate</text>
        <dbReference type="Rhea" id="RHEA:58144"/>
        <dbReference type="Rhea" id="RHEA-COMP:10693"/>
        <dbReference type="Rhea" id="RHEA-COMP:10694"/>
        <dbReference type="ChEBI" id="CHEBI:30089"/>
        <dbReference type="ChEBI" id="CHEBI:30616"/>
        <dbReference type="ChEBI" id="CHEBI:33019"/>
        <dbReference type="ChEBI" id="CHEBI:74900"/>
        <dbReference type="ChEBI" id="CHEBI:82748"/>
        <dbReference type="ChEBI" id="CHEBI:456215"/>
    </reaction>
</comment>
<keyword evidence="3" id="KW-0547">Nucleotide-binding</keyword>
<proteinExistence type="inferred from homology"/>
<dbReference type="Gene3D" id="3.40.50.620">
    <property type="entry name" value="HUPs"/>
    <property type="match status" value="1"/>
</dbReference>
<organism evidence="4 5">
    <name type="scientific">Paenibacillus profundus</name>
    <dbReference type="NCBI Taxonomy" id="1173085"/>
    <lineage>
        <taxon>Bacteria</taxon>
        <taxon>Bacillati</taxon>
        <taxon>Bacillota</taxon>
        <taxon>Bacilli</taxon>
        <taxon>Bacillales</taxon>
        <taxon>Paenibacillaceae</taxon>
        <taxon>Paenibacillus</taxon>
    </lineage>
</organism>
<feature type="binding site" evidence="3">
    <location>
        <position position="183"/>
    </location>
    <ligand>
        <name>ATP</name>
        <dbReference type="ChEBI" id="CHEBI:30616"/>
    </ligand>
</feature>
<dbReference type="SUPFAM" id="SSF52374">
    <property type="entry name" value="Nucleotidylyl transferase"/>
    <property type="match status" value="1"/>
</dbReference>
<dbReference type="Proteomes" id="UP001199916">
    <property type="component" value="Unassembled WGS sequence"/>
</dbReference>
<comment type="caution">
    <text evidence="3">Lacks conserved residue(s) required for the propagation of feature annotation.</text>
</comment>
<evidence type="ECO:0000256" key="2">
    <source>
        <dbReference type="ARBA" id="ARBA00022694"/>
    </source>
</evidence>
<keyword evidence="3" id="KW-0963">Cytoplasm</keyword>
<keyword evidence="2 3" id="KW-0819">tRNA processing</keyword>
<evidence type="ECO:0000313" key="5">
    <source>
        <dbReference type="Proteomes" id="UP001199916"/>
    </source>
</evidence>
<dbReference type="PANTHER" id="PTHR37825:SF1">
    <property type="entry name" value="TRNA(MET) CYTIDINE ACETATE LIGASE"/>
    <property type="match status" value="1"/>
</dbReference>
<keyword evidence="3" id="KW-0694">RNA-binding</keyword>
<name>A0ABS8Y9C5_9BACL</name>
<keyword evidence="3" id="KW-0067">ATP-binding</keyword>
<feature type="binding site" evidence="3">
    <location>
        <position position="102"/>
    </location>
    <ligand>
        <name>ATP</name>
        <dbReference type="ChEBI" id="CHEBI:30616"/>
    </ligand>
</feature>
<comment type="subcellular location">
    <subcellularLocation>
        <location evidence="3">Cytoplasm</location>
    </subcellularLocation>
</comment>
<dbReference type="EC" id="6.3.4.-" evidence="3"/>
<sequence>MRTVGIVVEYNPMHNGHLYHLQQSKKCASADAVVAVMSGHFLQRGEPALADKWARTEMALANGVDLVLELPVSYSVQPAEWFAYGSVATLQATGVIDALCFGSEQGDLRPIEQAVAALVKEPIGFARRLREELKSGRSYPAAYACAAGRALIDGATEDSKKGAPLHSAEAAIGTDMDWIAQPNNSLGLHYMLALRRLQSDIEPFTIGRQQAGYHDANVSDHPIASATALRRLWAETGSVQACAPYIPQPTLQILERDTADGRAPMGWDRFVRELLYRLHMLSPEALAQHLEVTEGLEHRIKHALQHLREPSVESLLNELKTKRYTRTKLQRTLTHILLHHDKFHFGPDAIAQGPSYIRVLGFSAQGQMLLKRMKKRAELPVVLSVNRENAGLGGVSGLPADTRATAVYANAFAPWNTRAAFRDYYEAPRRI</sequence>
<evidence type="ECO:0000256" key="1">
    <source>
        <dbReference type="ARBA" id="ARBA00022598"/>
    </source>
</evidence>
<accession>A0ABS8Y9C5</accession>
<dbReference type="InterPro" id="IPR014729">
    <property type="entry name" value="Rossmann-like_a/b/a_fold"/>
</dbReference>
<dbReference type="RefSeq" id="WP_233695419.1">
    <property type="nucleotide sequence ID" value="NZ_JAJNBZ010000001.1"/>
</dbReference>
<feature type="binding site" evidence="3">
    <location>
        <begin position="7"/>
        <end position="20"/>
    </location>
    <ligand>
        <name>ATP</name>
        <dbReference type="ChEBI" id="CHEBI:30616"/>
    </ligand>
</feature>
<comment type="similarity">
    <text evidence="3">Belongs to the TmcAL family.</text>
</comment>
<dbReference type="Pfam" id="PF05636">
    <property type="entry name" value="HIGH_NTase1"/>
    <property type="match status" value="1"/>
</dbReference>
<evidence type="ECO:0000313" key="4">
    <source>
        <dbReference type="EMBL" id="MCE5168001.1"/>
    </source>
</evidence>
<comment type="function">
    <text evidence="3">Catalyzes the formation of N(4)-acetylcytidine (ac(4)C) at the wobble position of elongator tRNA(Met), using acetate and ATP as substrates. First activates an acetate ion to form acetyladenylate (Ac-AMP) and then transfers the acetyl group to tRNA to form ac(4)C34.</text>
</comment>
<dbReference type="EMBL" id="JAJNBZ010000001">
    <property type="protein sequence ID" value="MCE5168001.1"/>
    <property type="molecule type" value="Genomic_DNA"/>
</dbReference>
<gene>
    <name evidence="3" type="primary">tmcAL</name>
    <name evidence="4" type="ORF">LQV63_01540</name>
</gene>
<keyword evidence="5" id="KW-1185">Reference proteome</keyword>
<keyword evidence="3" id="KW-0820">tRNA-binding</keyword>
<reference evidence="4 5" key="1">
    <citation type="submission" date="2021-11" db="EMBL/GenBank/DDBJ databases">
        <title>Draft genome sequence of Paenibacillus profundus YoMME, a new Gram-positive bacteria with exoelectrogenic properties.</title>
        <authorList>
            <person name="Hubenova Y."/>
            <person name="Hubenova E."/>
            <person name="Manasiev Y."/>
            <person name="Peykov S."/>
            <person name="Mitov M."/>
        </authorList>
    </citation>
    <scope>NUCLEOTIDE SEQUENCE [LARGE SCALE GENOMIC DNA]</scope>
    <source>
        <strain evidence="4 5">YoMME</strain>
    </source>
</reference>
<comment type="caution">
    <text evidence="4">The sequence shown here is derived from an EMBL/GenBank/DDBJ whole genome shotgun (WGS) entry which is preliminary data.</text>
</comment>
<evidence type="ECO:0000256" key="3">
    <source>
        <dbReference type="HAMAP-Rule" id="MF_01539"/>
    </source>
</evidence>
<dbReference type="NCBIfam" id="NF010191">
    <property type="entry name" value="PRK13670.1"/>
    <property type="match status" value="1"/>
</dbReference>
<dbReference type="PANTHER" id="PTHR37825">
    <property type="entry name" value="TRNA(MET) CYTIDINE ACETATE LIGASE"/>
    <property type="match status" value="1"/>
</dbReference>
<feature type="binding site" evidence="3">
    <location>
        <position position="208"/>
    </location>
    <ligand>
        <name>ATP</name>
        <dbReference type="ChEBI" id="CHEBI:30616"/>
    </ligand>
</feature>
<dbReference type="HAMAP" id="MF_01539">
    <property type="entry name" value="TmcAL"/>
    <property type="match status" value="1"/>
</dbReference>
<dbReference type="InterPro" id="IPR008513">
    <property type="entry name" value="tRNA(Met)_cyd_acetate_ligase"/>
</dbReference>
<protein>
    <recommendedName>
        <fullName evidence="3">tRNA(Met) cytidine acetate ligase</fullName>
        <ecNumber evidence="3">6.3.4.-</ecNumber>
    </recommendedName>
</protein>
<keyword evidence="1 3" id="KW-0436">Ligase</keyword>